<dbReference type="AlphaFoldDB" id="A0A0V1BLV5"/>
<gene>
    <name evidence="1" type="ORF">T01_3035</name>
</gene>
<keyword evidence="2" id="KW-1185">Reference proteome</keyword>
<organism evidence="1 2">
    <name type="scientific">Trichinella spiralis</name>
    <name type="common">Trichina worm</name>
    <dbReference type="NCBI Taxonomy" id="6334"/>
    <lineage>
        <taxon>Eukaryota</taxon>
        <taxon>Metazoa</taxon>
        <taxon>Ecdysozoa</taxon>
        <taxon>Nematoda</taxon>
        <taxon>Enoplea</taxon>
        <taxon>Dorylaimia</taxon>
        <taxon>Trichinellida</taxon>
        <taxon>Trichinellidae</taxon>
        <taxon>Trichinella</taxon>
    </lineage>
</organism>
<dbReference type="Proteomes" id="UP000054776">
    <property type="component" value="Unassembled WGS sequence"/>
</dbReference>
<proteinExistence type="predicted"/>
<evidence type="ECO:0000313" key="1">
    <source>
        <dbReference type="EMBL" id="KRY38213.1"/>
    </source>
</evidence>
<reference evidence="1 2" key="1">
    <citation type="submission" date="2015-01" db="EMBL/GenBank/DDBJ databases">
        <title>Evolution of Trichinella species and genotypes.</title>
        <authorList>
            <person name="Korhonen P.K."/>
            <person name="Edoardo P."/>
            <person name="Giuseppe L.R."/>
            <person name="Gasser R.B."/>
        </authorList>
    </citation>
    <scope>NUCLEOTIDE SEQUENCE [LARGE SCALE GENOMIC DNA]</scope>
    <source>
        <strain evidence="1">ISS3</strain>
    </source>
</reference>
<name>A0A0V1BLV5_TRISP</name>
<accession>A0A0V1BLV5</accession>
<evidence type="ECO:0000313" key="2">
    <source>
        <dbReference type="Proteomes" id="UP000054776"/>
    </source>
</evidence>
<protein>
    <submittedName>
        <fullName evidence="1">Uncharacterized protein</fullName>
    </submittedName>
</protein>
<sequence length="60" mass="7287">MATNNDTESKQKQCKKAHVHRYVDSREIETHENWRIYKTMPKEQARAYYCFVLVIVEKLK</sequence>
<dbReference type="InParanoid" id="A0A0V1BLV5"/>
<dbReference type="EMBL" id="JYDH01000027">
    <property type="protein sequence ID" value="KRY38213.1"/>
    <property type="molecule type" value="Genomic_DNA"/>
</dbReference>
<comment type="caution">
    <text evidence="1">The sequence shown here is derived from an EMBL/GenBank/DDBJ whole genome shotgun (WGS) entry which is preliminary data.</text>
</comment>